<evidence type="ECO:0000313" key="3">
    <source>
        <dbReference type="Proteomes" id="UP000000798"/>
    </source>
</evidence>
<dbReference type="Gene3D" id="3.30.365.10">
    <property type="entry name" value="Aldehyde oxidase/xanthine dehydrogenase, molybdopterin binding domain"/>
    <property type="match status" value="4"/>
</dbReference>
<accession>O66595</accession>
<organism evidence="2 3">
    <name type="scientific">Aquifex aeolicus (strain VF5)</name>
    <dbReference type="NCBI Taxonomy" id="224324"/>
    <lineage>
        <taxon>Bacteria</taxon>
        <taxon>Pseudomonadati</taxon>
        <taxon>Aquificota</taxon>
        <taxon>Aquificia</taxon>
        <taxon>Aquificales</taxon>
        <taxon>Aquificaceae</taxon>
        <taxon>Aquifex</taxon>
    </lineage>
</organism>
<dbReference type="Gene3D" id="3.90.1170.50">
    <property type="entry name" value="Aldehyde oxidase/xanthine dehydrogenase, a/b hammerhead"/>
    <property type="match status" value="1"/>
</dbReference>
<dbReference type="InterPro" id="IPR000674">
    <property type="entry name" value="Ald_Oxase/Xan_DH_a/b"/>
</dbReference>
<evidence type="ECO:0000313" key="2">
    <source>
        <dbReference type="EMBL" id="AAC06554.1"/>
    </source>
</evidence>
<dbReference type="GO" id="GO:0016491">
    <property type="term" value="F:oxidoreductase activity"/>
    <property type="evidence" value="ECO:0007669"/>
    <property type="project" value="InterPro"/>
</dbReference>
<dbReference type="PATRIC" id="fig|224324.8.peg.186"/>
<keyword evidence="3" id="KW-1185">Reference proteome</keyword>
<dbReference type="Pfam" id="PF20256">
    <property type="entry name" value="MoCoBD_2"/>
    <property type="match status" value="2"/>
</dbReference>
<dbReference type="Pfam" id="PF02738">
    <property type="entry name" value="MoCoBD_1"/>
    <property type="match status" value="1"/>
</dbReference>
<dbReference type="PIR" id="G70320">
    <property type="entry name" value="G70320"/>
</dbReference>
<dbReference type="InParanoid" id="O66595"/>
<dbReference type="PANTHER" id="PTHR47495:SF2">
    <property type="entry name" value="ALDEHYDE DEHYDROGENASE"/>
    <property type="match status" value="1"/>
</dbReference>
<protein>
    <submittedName>
        <fullName evidence="2">Aldehyde dehydrogenase</fullName>
    </submittedName>
</protein>
<dbReference type="InterPro" id="IPR052516">
    <property type="entry name" value="N-heterocyclic_Hydroxylase"/>
</dbReference>
<evidence type="ECO:0000259" key="1">
    <source>
        <dbReference type="SMART" id="SM01008"/>
    </source>
</evidence>
<dbReference type="KEGG" id="aae:aq_227"/>
<feature type="domain" description="Aldehyde oxidase/xanthine dehydrogenase a/b hammerhead" evidence="1">
    <location>
        <begin position="225"/>
        <end position="297"/>
    </location>
</feature>
<gene>
    <name evidence="2" type="primary">aldH2</name>
    <name evidence="2" type="ordered locus">aq_227</name>
</gene>
<dbReference type="OrthoDB" id="9759099at2"/>
<dbReference type="InterPro" id="IPR012368">
    <property type="entry name" value="OxRdtase_Mopterin-bd_su_IorB"/>
</dbReference>
<dbReference type="PIRSF" id="PIRSF036389">
    <property type="entry name" value="IOR_B"/>
    <property type="match status" value="1"/>
</dbReference>
<dbReference type="EnsemblBacteria" id="AAC06554">
    <property type="protein sequence ID" value="AAC06554"/>
    <property type="gene ID" value="aq_227"/>
</dbReference>
<proteinExistence type="predicted"/>
<dbReference type="AlphaFoldDB" id="O66595"/>
<reference evidence="2 3" key="1">
    <citation type="journal article" date="1998" name="Nature">
        <title>The complete genome of the hyperthermophilic bacterium Aquifex aeolicus.</title>
        <authorList>
            <person name="Deckert G."/>
            <person name="Warren P.V."/>
            <person name="Gaasterland T."/>
            <person name="Young W.G."/>
            <person name="Lenox A.L."/>
            <person name="Graham D.E."/>
            <person name="Overbeek R."/>
            <person name="Snead M.A."/>
            <person name="Keller M."/>
            <person name="Aujay M."/>
            <person name="Huber R."/>
            <person name="Feldman R.A."/>
            <person name="Short J.M."/>
            <person name="Olson G.J."/>
            <person name="Swanson R.V."/>
        </authorList>
    </citation>
    <scope>NUCLEOTIDE SEQUENCE [LARGE SCALE GENOMIC DNA]</scope>
    <source>
        <strain evidence="2 3">VF5</strain>
    </source>
</reference>
<dbReference type="SMART" id="SM01008">
    <property type="entry name" value="Ald_Xan_dh_C"/>
    <property type="match status" value="1"/>
</dbReference>
<dbReference type="eggNOG" id="COG1529">
    <property type="taxonomic scope" value="Bacteria"/>
</dbReference>
<dbReference type="InterPro" id="IPR008274">
    <property type="entry name" value="AldOxase/xan_DH_MoCoBD1"/>
</dbReference>
<name>O66595_AQUAE</name>
<dbReference type="SUPFAM" id="SSF56003">
    <property type="entry name" value="Molybdenum cofactor-binding domain"/>
    <property type="match status" value="2"/>
</dbReference>
<dbReference type="PANTHER" id="PTHR47495">
    <property type="entry name" value="ALDEHYDE DEHYDROGENASE"/>
    <property type="match status" value="1"/>
</dbReference>
<dbReference type="InterPro" id="IPR037165">
    <property type="entry name" value="AldOxase/xan_DH_Mopterin-bd_sf"/>
</dbReference>
<dbReference type="HOGENOM" id="CLU_013917_0_1_0"/>
<dbReference type="FunCoup" id="O66595">
    <property type="interactions" value="235"/>
</dbReference>
<dbReference type="InterPro" id="IPR046867">
    <property type="entry name" value="AldOxase/xan_DH_MoCoBD2"/>
</dbReference>
<dbReference type="Proteomes" id="UP000000798">
    <property type="component" value="Chromosome"/>
</dbReference>
<dbReference type="STRING" id="224324.aq_227"/>
<sequence length="720" mass="80833">MQVRDLPEDCKGCSEGCPDDEGGKSMISRRDFIKGGLALAVVLTSDGYRLLKADEVLPNYAPELWIKLSEDNYLTVLVNKSEMGQGVYTGLPQILADELDFPWERVKVEPAPAGKKYVDPKWGVQLTGGSTSVRHMYDFLRFVGASMKEMLLSAASKELGVEKKYLRAKQGFIENLKTGEKYPYGAFAEKAFRERIPTNPRLKTKEEFIYIGKSVPRIDVPEKVNGRAKFGIDTFMEGMVYAVVERAPFGAKLKGYKGEVNNVKLVPISTGLAICGESLEDCLEAREKIQVEWEESPIDGWDDEKFKEYYLKKLQEKGIVARKDGKPEEVLKNSKKKIEETYVLPYLYHATMEPMNCTVHVKEDECLIFAPTQAQTATLNVAKEITGLPEEKIKVITTYLGGGFGRKANVEFIREALEVSKAIKRPVKLIYTREDDVKSGWYRPMNATKMAGSVDENGKVNALFFKIAVPSVFEWAGRKVIIDPAAVEGVHNMFYEIPNVHVEWVKVDLPVPVFFWRSVGSTHNAFTLETFIDRLAKLANRDPVEMRLELLETNPRAQRVVEYTAEKAGWGKEPKYGKAMGFAYHYSFGSHVAQVAEVSYEEDKIKVHKVVCTIDIGPVTVNPELIRAQMESAIIMGLSAFLKEGVRFRDGKPVNDNFDTYPILRMDEAPEEIEVHILNSDAHMGGVGEPGLPPIAPAVANALFWGYGIKVNELPFYKTT</sequence>
<dbReference type="EMBL" id="AE000657">
    <property type="protein sequence ID" value="AAC06554.1"/>
    <property type="molecule type" value="Genomic_DNA"/>
</dbReference>